<dbReference type="EMBL" id="KZ819764">
    <property type="protein sequence ID" value="PWN52656.1"/>
    <property type="molecule type" value="Genomic_DNA"/>
</dbReference>
<organism evidence="1 2">
    <name type="scientific">Violaceomyces palustris</name>
    <dbReference type="NCBI Taxonomy" id="1673888"/>
    <lineage>
        <taxon>Eukaryota</taxon>
        <taxon>Fungi</taxon>
        <taxon>Dikarya</taxon>
        <taxon>Basidiomycota</taxon>
        <taxon>Ustilaginomycotina</taxon>
        <taxon>Ustilaginomycetes</taxon>
        <taxon>Violaceomycetales</taxon>
        <taxon>Violaceomycetaceae</taxon>
        <taxon>Violaceomyces</taxon>
    </lineage>
</organism>
<accession>A0ACD0P3N3</accession>
<proteinExistence type="predicted"/>
<keyword evidence="2" id="KW-1185">Reference proteome</keyword>
<evidence type="ECO:0000313" key="2">
    <source>
        <dbReference type="Proteomes" id="UP000245626"/>
    </source>
</evidence>
<dbReference type="Proteomes" id="UP000245626">
    <property type="component" value="Unassembled WGS sequence"/>
</dbReference>
<reference evidence="1 2" key="1">
    <citation type="journal article" date="2018" name="Mol. Biol. Evol.">
        <title>Broad Genomic Sampling Reveals a Smut Pathogenic Ancestry of the Fungal Clade Ustilaginomycotina.</title>
        <authorList>
            <person name="Kijpornyongpan T."/>
            <person name="Mondo S.J."/>
            <person name="Barry K."/>
            <person name="Sandor L."/>
            <person name="Lee J."/>
            <person name="Lipzen A."/>
            <person name="Pangilinan J."/>
            <person name="LaButti K."/>
            <person name="Hainaut M."/>
            <person name="Henrissat B."/>
            <person name="Grigoriev I.V."/>
            <person name="Spatafora J.W."/>
            <person name="Aime M.C."/>
        </authorList>
    </citation>
    <scope>NUCLEOTIDE SEQUENCE [LARGE SCALE GENOMIC DNA]</scope>
    <source>
        <strain evidence="1 2">SA 807</strain>
    </source>
</reference>
<evidence type="ECO:0000313" key="1">
    <source>
        <dbReference type="EMBL" id="PWN52656.1"/>
    </source>
</evidence>
<protein>
    <submittedName>
        <fullName evidence="1">Uncharacterized protein</fullName>
    </submittedName>
</protein>
<sequence length="351" mass="38273">MFGNTIPPPLLSIFSSTSSDPLCLFSTKVDLDLPEDSGIILVKDSDDQRVDIPANDATILSRDPKKFKLRGGGRGGGVGGGDEDEVEAVRRRGLLSKDPVLHIQSPTISSTYVKTLGRALELELPYLHFQFRTLGGRPLMFEVGVQDVSGRVGRIRVSNFQARPCLYLERKGGGKEPGVSKSGGNQDEGRERGNLLGGKGRRSKGPILHLPLALPNSPEKDENVLTRWCSLSLPLAHIMPQFNNPNLLSLKSARALAGERHGSTREEDGPGGGKRGEDVADSEGERNGEGEAREDGESLVEVSFQTFDRFKSISFVKVHANVRLRRIWATDRPDPTLGTRIDELEVFAAET</sequence>
<gene>
    <name evidence="1" type="ORF">IE53DRAFT_384876</name>
</gene>
<name>A0ACD0P3N3_9BASI</name>